<dbReference type="EMBL" id="JAPWTK010000013">
    <property type="protein sequence ID" value="KAJ8959307.1"/>
    <property type="molecule type" value="Genomic_DNA"/>
</dbReference>
<dbReference type="GO" id="GO:0005737">
    <property type="term" value="C:cytoplasm"/>
    <property type="evidence" value="ECO:0007669"/>
    <property type="project" value="UniProtKB-SubCell"/>
</dbReference>
<comment type="function">
    <text evidence="8">Functions in trans to edit the amino acid moiety from incorrectly charged tRNA(Ala).</text>
</comment>
<dbReference type="Gene3D" id="3.30.980.10">
    <property type="entry name" value="Threonyl-trna Synthetase, Chain A, domain 2"/>
    <property type="match status" value="1"/>
</dbReference>
<dbReference type="AlphaFoldDB" id="A0AAV8Z757"/>
<comment type="caution">
    <text evidence="10">The sequence shown here is derived from an EMBL/GenBank/DDBJ whole genome shotgun (WGS) entry which is preliminary data.</text>
</comment>
<dbReference type="PANTHER" id="PTHR43462">
    <property type="entry name" value="ALANYL-TRNA EDITING PROTEIN"/>
    <property type="match status" value="1"/>
</dbReference>
<dbReference type="SUPFAM" id="SSF55186">
    <property type="entry name" value="ThrRS/AlaRS common domain"/>
    <property type="match status" value="1"/>
</dbReference>
<evidence type="ECO:0000313" key="11">
    <source>
        <dbReference type="Proteomes" id="UP001162162"/>
    </source>
</evidence>
<dbReference type="InterPro" id="IPR012947">
    <property type="entry name" value="tRNA_SAD"/>
</dbReference>
<keyword evidence="5" id="KW-0479">Metal-binding</keyword>
<evidence type="ECO:0000256" key="6">
    <source>
        <dbReference type="ARBA" id="ARBA00022833"/>
    </source>
</evidence>
<dbReference type="GO" id="GO:0004812">
    <property type="term" value="F:aminoacyl-tRNA ligase activity"/>
    <property type="evidence" value="ECO:0007669"/>
    <property type="project" value="InterPro"/>
</dbReference>
<dbReference type="FunFam" id="3.30.980.10:FF:000007">
    <property type="entry name" value="alanyl-tRNA editing protein Aarsd1"/>
    <property type="match status" value="1"/>
</dbReference>
<reference evidence="10" key="1">
    <citation type="journal article" date="2023" name="Insect Mol. Biol.">
        <title>Genome sequencing provides insights into the evolution of gene families encoding plant cell wall-degrading enzymes in longhorned beetles.</title>
        <authorList>
            <person name="Shin N.R."/>
            <person name="Okamura Y."/>
            <person name="Kirsch R."/>
            <person name="Pauchet Y."/>
        </authorList>
    </citation>
    <scope>NUCLEOTIDE SEQUENCE</scope>
    <source>
        <strain evidence="10">AMC_N1</strain>
    </source>
</reference>
<evidence type="ECO:0000259" key="9">
    <source>
        <dbReference type="SMART" id="SM00863"/>
    </source>
</evidence>
<dbReference type="InterPro" id="IPR009000">
    <property type="entry name" value="Transl_B-barrel_sf"/>
</dbReference>
<proteinExistence type="inferred from homology"/>
<dbReference type="GO" id="GO:0046872">
    <property type="term" value="F:metal ion binding"/>
    <property type="evidence" value="ECO:0007669"/>
    <property type="project" value="UniProtKB-KW"/>
</dbReference>
<evidence type="ECO:0000256" key="3">
    <source>
        <dbReference type="ARBA" id="ARBA00008429"/>
    </source>
</evidence>
<evidence type="ECO:0000256" key="7">
    <source>
        <dbReference type="ARBA" id="ARBA00022917"/>
    </source>
</evidence>
<dbReference type="SMART" id="SM00863">
    <property type="entry name" value="tRNA_SAD"/>
    <property type="match status" value="1"/>
</dbReference>
<dbReference type="PANTHER" id="PTHR43462:SF1">
    <property type="entry name" value="ALANYL-TRNA EDITING PROTEIN AARSD1"/>
    <property type="match status" value="1"/>
</dbReference>
<dbReference type="Gene3D" id="2.40.30.130">
    <property type="match status" value="1"/>
</dbReference>
<dbReference type="SUPFAM" id="SSF50447">
    <property type="entry name" value="Translation proteins"/>
    <property type="match status" value="1"/>
</dbReference>
<dbReference type="GO" id="GO:0006412">
    <property type="term" value="P:translation"/>
    <property type="evidence" value="ECO:0007669"/>
    <property type="project" value="UniProtKB-KW"/>
</dbReference>
<dbReference type="GO" id="GO:0043039">
    <property type="term" value="P:tRNA aminoacylation"/>
    <property type="evidence" value="ECO:0007669"/>
    <property type="project" value="InterPro"/>
</dbReference>
<sequence>MRQQFGNPEVTRVRKCGSLRNEKFGNVDAKSSQFNRSFFSSPKWYSSVKKIHFLKEFTTTVVSCESVKLDTVINGKKEKIDGYEVILEDTILFPEGGGQPCDHGYLNDLPVKFVARKEDKALHYVEKPLATGSAVKQIVNWQRRFDHMQQHSGQHLISATLDTEFQFPTVSWWLGEDVSYIELDTPSFTGEQIKKVEEIVNELIRQGKSVKARSRGLPADHKGDIRIIDIEGVDNNMCCGTHVTNLSQLQVIKLLHTEKSKRKDKILLYFLVGNRVINRLNTCIEREQKLTALLKYVEMVHQNTLIWWISFRKNVRNLTKNLQTVLKDLAILEVGRLKGIDSPPKYFFLHKKEAEPDFMNVFIKELGRTDIFLFLSTGDEKATGNIVLYGEEKAILDLGNKICEILEGKGAGKGNKFQAKVTKNGEPQKAEDCIINYFN</sequence>
<protein>
    <recommendedName>
        <fullName evidence="9">Threonyl/alanyl tRNA synthetase SAD domain-containing protein</fullName>
    </recommendedName>
</protein>
<keyword evidence="4" id="KW-0963">Cytoplasm</keyword>
<comment type="similarity">
    <text evidence="3">Belongs to the class-II aminoacyl-tRNA synthetase family. Alax-L subfamily.</text>
</comment>
<name>A0AAV8Z757_9CUCU</name>
<organism evidence="10 11">
    <name type="scientific">Aromia moschata</name>
    <dbReference type="NCBI Taxonomy" id="1265417"/>
    <lineage>
        <taxon>Eukaryota</taxon>
        <taxon>Metazoa</taxon>
        <taxon>Ecdysozoa</taxon>
        <taxon>Arthropoda</taxon>
        <taxon>Hexapoda</taxon>
        <taxon>Insecta</taxon>
        <taxon>Pterygota</taxon>
        <taxon>Neoptera</taxon>
        <taxon>Endopterygota</taxon>
        <taxon>Coleoptera</taxon>
        <taxon>Polyphaga</taxon>
        <taxon>Cucujiformia</taxon>
        <taxon>Chrysomeloidea</taxon>
        <taxon>Cerambycidae</taxon>
        <taxon>Cerambycinae</taxon>
        <taxon>Callichromatini</taxon>
        <taxon>Aromia</taxon>
    </lineage>
</organism>
<keyword evidence="11" id="KW-1185">Reference proteome</keyword>
<dbReference type="GO" id="GO:0002196">
    <property type="term" value="F:Ser-tRNA(Ala) deacylase activity"/>
    <property type="evidence" value="ECO:0007669"/>
    <property type="project" value="TreeGrafter"/>
</dbReference>
<comment type="subcellular location">
    <subcellularLocation>
        <location evidence="2">Cytoplasm</location>
    </subcellularLocation>
</comment>
<dbReference type="InterPro" id="IPR018163">
    <property type="entry name" value="Thr/Ala-tRNA-synth_IIc_edit"/>
</dbReference>
<dbReference type="GO" id="GO:0005524">
    <property type="term" value="F:ATP binding"/>
    <property type="evidence" value="ECO:0007669"/>
    <property type="project" value="InterPro"/>
</dbReference>
<accession>A0AAV8Z757</accession>
<evidence type="ECO:0000313" key="10">
    <source>
        <dbReference type="EMBL" id="KAJ8959307.1"/>
    </source>
</evidence>
<evidence type="ECO:0000256" key="5">
    <source>
        <dbReference type="ARBA" id="ARBA00022723"/>
    </source>
</evidence>
<keyword evidence="6" id="KW-0862">Zinc</keyword>
<evidence type="ECO:0000256" key="1">
    <source>
        <dbReference type="ARBA" id="ARBA00001947"/>
    </source>
</evidence>
<evidence type="ECO:0000256" key="2">
    <source>
        <dbReference type="ARBA" id="ARBA00004496"/>
    </source>
</evidence>
<evidence type="ECO:0000256" key="4">
    <source>
        <dbReference type="ARBA" id="ARBA00022490"/>
    </source>
</evidence>
<feature type="domain" description="Threonyl/alanyl tRNA synthetase SAD" evidence="9">
    <location>
        <begin position="225"/>
        <end position="269"/>
    </location>
</feature>
<gene>
    <name evidence="10" type="ORF">NQ318_021993</name>
</gene>
<dbReference type="Proteomes" id="UP001162162">
    <property type="component" value="Unassembled WGS sequence"/>
</dbReference>
<evidence type="ECO:0000256" key="8">
    <source>
        <dbReference type="ARBA" id="ARBA00053555"/>
    </source>
</evidence>
<comment type="cofactor">
    <cofactor evidence="1">
        <name>Zn(2+)</name>
        <dbReference type="ChEBI" id="CHEBI:29105"/>
    </cofactor>
</comment>
<keyword evidence="7" id="KW-0648">Protein biosynthesis</keyword>
<dbReference type="FunFam" id="2.40.30.130:FF:000003">
    <property type="entry name" value="alanyl-tRNA editing protein Aarsd1"/>
    <property type="match status" value="1"/>
</dbReference>
<dbReference type="Pfam" id="PF07973">
    <property type="entry name" value="tRNA_SAD"/>
    <property type="match status" value="1"/>
</dbReference>
<dbReference type="InterPro" id="IPR051335">
    <property type="entry name" value="Alanyl-tRNA_Editing_Enzymes"/>
</dbReference>